<proteinExistence type="predicted"/>
<dbReference type="Proteomes" id="UP000189761">
    <property type="component" value="Unassembled WGS sequence"/>
</dbReference>
<gene>
    <name evidence="1" type="ORF">BWZ43_02140</name>
</gene>
<dbReference type="AlphaFoldDB" id="A0A8E2ICG6"/>
<dbReference type="EMBL" id="MTLA01000023">
    <property type="protein sequence ID" value="OOP69993.1"/>
    <property type="molecule type" value="Genomic_DNA"/>
</dbReference>
<protein>
    <submittedName>
        <fullName evidence="1">Uncharacterized protein</fullName>
    </submittedName>
</protein>
<sequence>MKSVKGKIVTGVIALGLLSGIGAVFANTDAGARLQAWYKAQFDKSAKVIADDTKAYAKSKAPGLKEEYNNLKDEKGEQISDAKDMQTSMADDAIKNAKNSHIRNLNNQKEKILNEMGAAFDGIVSDAQTEINSAGDRAYALATSDLGKYTDAEGKKALTDMTTQLTASKDKAVNELREAIDLAKLEIQKQLDYQTEASTTEIKAAIDAKIVELRGLINQKADELLSQQKQIIAAKATELEQIAKNELDSVISGI</sequence>
<name>A0A8E2ICG6_9BACI</name>
<organism evidence="1 2">
    <name type="scientific">Heyndrickxia oleronia</name>
    <dbReference type="NCBI Taxonomy" id="38875"/>
    <lineage>
        <taxon>Bacteria</taxon>
        <taxon>Bacillati</taxon>
        <taxon>Bacillota</taxon>
        <taxon>Bacilli</taxon>
        <taxon>Bacillales</taxon>
        <taxon>Bacillaceae</taxon>
        <taxon>Heyndrickxia</taxon>
    </lineage>
</organism>
<evidence type="ECO:0000313" key="1">
    <source>
        <dbReference type="EMBL" id="OOP69993.1"/>
    </source>
</evidence>
<keyword evidence="2" id="KW-1185">Reference proteome</keyword>
<dbReference type="RefSeq" id="WP_078109335.1">
    <property type="nucleotide sequence ID" value="NZ_BOQX01000013.1"/>
</dbReference>
<reference evidence="1 2" key="1">
    <citation type="submission" date="2017-01" db="EMBL/GenBank/DDBJ databases">
        <title>Draft genome sequence of Bacillus oleronius.</title>
        <authorList>
            <person name="Allam M."/>
        </authorList>
    </citation>
    <scope>NUCLEOTIDE SEQUENCE [LARGE SCALE GENOMIC DNA]</scope>
    <source>
        <strain evidence="1 2">DSM 9356</strain>
    </source>
</reference>
<dbReference type="GeneID" id="79870649"/>
<comment type="caution">
    <text evidence="1">The sequence shown here is derived from an EMBL/GenBank/DDBJ whole genome shotgun (WGS) entry which is preliminary data.</text>
</comment>
<evidence type="ECO:0000313" key="2">
    <source>
        <dbReference type="Proteomes" id="UP000189761"/>
    </source>
</evidence>
<accession>A0A8E2ICG6</accession>